<evidence type="ECO:0000313" key="2">
    <source>
        <dbReference type="Proteomes" id="UP000485058"/>
    </source>
</evidence>
<evidence type="ECO:0000313" key="1">
    <source>
        <dbReference type="EMBL" id="GFH12657.1"/>
    </source>
</evidence>
<dbReference type="EMBL" id="BLLF01000527">
    <property type="protein sequence ID" value="GFH12657.1"/>
    <property type="molecule type" value="Genomic_DNA"/>
</dbReference>
<dbReference type="Proteomes" id="UP000485058">
    <property type="component" value="Unassembled WGS sequence"/>
</dbReference>
<sequence>MWRCDVPLAPTAALQRLGMLLHRVCRALVRSPCIASLVSLVVCVGVAESMPRGDAKGRCQGAMPRGDVVTASCMEGRTVSEEAGLAGG</sequence>
<name>A0A699YQM9_HAELA</name>
<protein>
    <submittedName>
        <fullName evidence="1">Uncharacterized protein</fullName>
    </submittedName>
</protein>
<feature type="non-terminal residue" evidence="1">
    <location>
        <position position="1"/>
    </location>
</feature>
<accession>A0A699YQM9</accession>
<keyword evidence="2" id="KW-1185">Reference proteome</keyword>
<feature type="non-terminal residue" evidence="1">
    <location>
        <position position="88"/>
    </location>
</feature>
<comment type="caution">
    <text evidence="1">The sequence shown here is derived from an EMBL/GenBank/DDBJ whole genome shotgun (WGS) entry which is preliminary data.</text>
</comment>
<reference evidence="1 2" key="1">
    <citation type="submission" date="2020-02" db="EMBL/GenBank/DDBJ databases">
        <title>Draft genome sequence of Haematococcus lacustris strain NIES-144.</title>
        <authorList>
            <person name="Morimoto D."/>
            <person name="Nakagawa S."/>
            <person name="Yoshida T."/>
            <person name="Sawayama S."/>
        </authorList>
    </citation>
    <scope>NUCLEOTIDE SEQUENCE [LARGE SCALE GENOMIC DNA]</scope>
    <source>
        <strain evidence="1 2">NIES-144</strain>
    </source>
</reference>
<proteinExistence type="predicted"/>
<gene>
    <name evidence="1" type="ORF">HaLaN_08384</name>
</gene>
<organism evidence="1 2">
    <name type="scientific">Haematococcus lacustris</name>
    <name type="common">Green alga</name>
    <name type="synonym">Haematococcus pluvialis</name>
    <dbReference type="NCBI Taxonomy" id="44745"/>
    <lineage>
        <taxon>Eukaryota</taxon>
        <taxon>Viridiplantae</taxon>
        <taxon>Chlorophyta</taxon>
        <taxon>core chlorophytes</taxon>
        <taxon>Chlorophyceae</taxon>
        <taxon>CS clade</taxon>
        <taxon>Chlamydomonadales</taxon>
        <taxon>Haematococcaceae</taxon>
        <taxon>Haematococcus</taxon>
    </lineage>
</organism>
<dbReference type="AlphaFoldDB" id="A0A699YQM9"/>